<dbReference type="PANTHER" id="PTHR22847:SF637">
    <property type="entry name" value="WD REPEAT DOMAIN 5B"/>
    <property type="match status" value="1"/>
</dbReference>
<feature type="repeat" description="WD" evidence="3">
    <location>
        <begin position="1568"/>
        <end position="1609"/>
    </location>
</feature>
<comment type="caution">
    <text evidence="7">The sequence shown here is derived from an EMBL/GenBank/DDBJ whole genome shotgun (WGS) entry which is preliminary data.</text>
</comment>
<feature type="coiled-coil region" evidence="4">
    <location>
        <begin position="77"/>
        <end position="108"/>
    </location>
</feature>
<evidence type="ECO:0000256" key="2">
    <source>
        <dbReference type="ARBA" id="ARBA00022737"/>
    </source>
</evidence>
<dbReference type="Pfam" id="PF00400">
    <property type="entry name" value="WD40"/>
    <property type="match status" value="9"/>
</dbReference>
<dbReference type="SMART" id="SM00320">
    <property type="entry name" value="WD40"/>
    <property type="match status" value="9"/>
</dbReference>
<protein>
    <recommendedName>
        <fullName evidence="6">Nephrocystin 3-like N-terminal domain-containing protein</fullName>
    </recommendedName>
</protein>
<dbReference type="Pfam" id="PF24883">
    <property type="entry name" value="NPHP3_N"/>
    <property type="match status" value="1"/>
</dbReference>
<dbReference type="EMBL" id="MU069522">
    <property type="protein sequence ID" value="KAF5840146.1"/>
    <property type="molecule type" value="Genomic_DNA"/>
</dbReference>
<name>A0ABQ7GZW5_DUNSA</name>
<sequence>MGCGASSPEYVVGREAAGERMGPLSPGRHAVTVPGQHAVAVLGGRTETGLGRRALTLSGSPGQIGEPQEIQATLAHHNKLLLELAAAQEKLEKQVQDAQLLLGAMQNVSGHQFEQARSSAVAPHEKVAAPGAATVVHAVAHSVATDVAQSTIDQAERMVQEVAAAPPGTYESVEDVGKEFVERGKDILEQGIQKAEELQESVLRLGDPGASAADVGQDAVDLLDVIDGVVSFVRGLFGVAKRQSVPTNVQDLQLSQRTQAERALAKYSALGQVLVNVASHAMAAMPFGGPAAAILGAVYVRGAQAAKNSVNCARLLELMQRCDKQMARVACRKKTPPVEVLERLQELADIIASGAELMHNYAGSGFIVRLITSKSDEGRFRSIHCRMQEAMQGASFAMSIEILSSEPDYKDESACLRSAVCQAAGLPEADADKALAKLNHNNPGQLKQLLQAHGSFGDKVIQAELESLSKRVDLLEQAVVQVKKEVQECESRLTILERQMEEISNADPAGLAPWMGAWWRQAAHRLAKTIPAPTFLSKLVDFFKQKGLVDQLIEYEEALGKEGFSAAMSASSKIVARLDDGRPLHFFHNVLLPSTDPDGNGVITRSELRQLHLLGIEFARKEDLDFLPNSWEQLLEALFIGFDRALLITDGQHGQGKHAGVHAVTEKLQVQAVIDSYNTAALLDDYVEGTRLWMFDKVRAWLSAALAAPKSKSSEPRSRAFLLLADPGMGKSVFSAVMQNKLVVQKHKNNKLVQVRHFFKVGQARAQGKVMLLCLAHQLCKQLPGMVDQLLPVVEEHGAAAHLSMDEVFEIYLLNPLQALDTPEMQQRVVILLDALDEAMDGNAGWEPVAKLVATEFVKLPAWVKMILTGRPHTQAQFAHWEPTWIQPDEDKNKEDLRVLLATRLQQAGLVAEELQPEAVKLLVEKSEGQFIYTKYAMEIFRQRSNWSLDDIRAELPSGLGGIFQHIMDTLQGALAEERPDLLVLLRQKLLPILVASKEPLSTVQISIIADEELGQVEYLLSLMVNIFPTRPGSHGAPCVFPYHKTVVDFLCTSEPAYRVDVRLGHEHIGSACHATLAPLHARDIAEAEGPLQTSHGETSQCGDSMRAYALRYALGHLLVAGSACVQQLEDLLLDVVGFWPSAYLTGFGPEVAKDLVCLEQHCPSAVTKDLVRWLQLVGNYLARHPKAALQLACDAPHSSILAQHANQLPQKPQALLLTKEDTWPALVSTLKAHKRSVTSVALLQGLIVSGSDDGTVRVWDLATGNHRATMEGHTDEVKAVAITPDGTLCASSGVDKSVRIWDLQDFTCKAALKGHADCVSSLALSGSICVSGSRDATIRVWDLQQLGSCTVLDNKSSVNGVALSKDGLTCVTAARDGHVRVWNLKDGTWTPGATLKGHKGEVYGVALAQNPKDGICVSCSEDKTLRVWRLCDGSCTVRKGHTKDVLDVALSSDGQTCASVSEDKTARIWDLSASGCKATLKGHSDDVLSVALSEDGLTCVTSSWDASIRVWSISPKKRKANVSGGGSHISSILCVARSADGLRCASGSEDRTIRVYDLCSGDLLATLVGHAAGVSAVSLCPEGRTCISQSDDGTVRVWNVGSATQTAAYEDEEADKHWATAERWRRRATAGAMQHSEQQWVAWEEDEGEVIHLGPACARDAQSDAGSSEDGSSGTSSEEEEDGQVVVYLMPPATVAEGPFYSPQAQTVSFYTEEYVFMCYQLTQPNSSLAWRTQE</sequence>
<gene>
    <name evidence="7" type="ORF">DUNSADRAFT_17630</name>
</gene>
<reference evidence="7" key="1">
    <citation type="submission" date="2017-08" db="EMBL/GenBank/DDBJ databases">
        <authorList>
            <person name="Polle J.E."/>
            <person name="Barry K."/>
            <person name="Cushman J."/>
            <person name="Schmutz J."/>
            <person name="Tran D."/>
            <person name="Hathwaick L.T."/>
            <person name="Yim W.C."/>
            <person name="Jenkins J."/>
            <person name="Mckie-Krisberg Z.M."/>
            <person name="Prochnik S."/>
            <person name="Lindquist E."/>
            <person name="Dockter R.B."/>
            <person name="Adam C."/>
            <person name="Molina H."/>
            <person name="Bunkerborg J."/>
            <person name="Jin E."/>
            <person name="Buchheim M."/>
            <person name="Magnuson J."/>
        </authorList>
    </citation>
    <scope>NUCLEOTIDE SEQUENCE</scope>
    <source>
        <strain evidence="7">CCAP 19/18</strain>
    </source>
</reference>
<accession>A0ABQ7GZW5</accession>
<feature type="repeat" description="WD" evidence="3">
    <location>
        <begin position="1481"/>
        <end position="1522"/>
    </location>
</feature>
<feature type="repeat" description="WD" evidence="3">
    <location>
        <begin position="1526"/>
        <end position="1567"/>
    </location>
</feature>
<dbReference type="Gene3D" id="2.130.10.10">
    <property type="entry name" value="YVTN repeat-like/Quinoprotein amine dehydrogenase"/>
    <property type="match status" value="3"/>
</dbReference>
<feature type="region of interest" description="Disordered" evidence="5">
    <location>
        <begin position="1660"/>
        <end position="1683"/>
    </location>
</feature>
<evidence type="ECO:0000259" key="6">
    <source>
        <dbReference type="Pfam" id="PF24883"/>
    </source>
</evidence>
<dbReference type="PROSITE" id="PS00678">
    <property type="entry name" value="WD_REPEATS_1"/>
    <property type="match status" value="5"/>
</dbReference>
<dbReference type="InterPro" id="IPR020472">
    <property type="entry name" value="WD40_PAC1"/>
</dbReference>
<feature type="repeat" description="WD" evidence="3">
    <location>
        <begin position="1271"/>
        <end position="1305"/>
    </location>
</feature>
<feature type="repeat" description="WD" evidence="3">
    <location>
        <begin position="1313"/>
        <end position="1345"/>
    </location>
</feature>
<organism evidence="7 8">
    <name type="scientific">Dunaliella salina</name>
    <name type="common">Green alga</name>
    <name type="synonym">Protococcus salinus</name>
    <dbReference type="NCBI Taxonomy" id="3046"/>
    <lineage>
        <taxon>Eukaryota</taxon>
        <taxon>Viridiplantae</taxon>
        <taxon>Chlorophyta</taxon>
        <taxon>core chlorophytes</taxon>
        <taxon>Chlorophyceae</taxon>
        <taxon>CS clade</taxon>
        <taxon>Chlamydomonadales</taxon>
        <taxon>Dunaliellaceae</taxon>
        <taxon>Dunaliella</taxon>
    </lineage>
</organism>
<dbReference type="InterPro" id="IPR015943">
    <property type="entry name" value="WD40/YVTN_repeat-like_dom_sf"/>
</dbReference>
<dbReference type="PROSITE" id="PS50082">
    <property type="entry name" value="WD_REPEATS_2"/>
    <property type="match status" value="9"/>
</dbReference>
<dbReference type="InterPro" id="IPR056884">
    <property type="entry name" value="NPHP3-like_N"/>
</dbReference>
<proteinExistence type="predicted"/>
<dbReference type="PROSITE" id="PS50294">
    <property type="entry name" value="WD_REPEATS_REGION"/>
    <property type="match status" value="8"/>
</dbReference>
<dbReference type="SUPFAM" id="SSF50978">
    <property type="entry name" value="WD40 repeat-like"/>
    <property type="match status" value="2"/>
</dbReference>
<dbReference type="PANTHER" id="PTHR22847">
    <property type="entry name" value="WD40 REPEAT PROTEIN"/>
    <property type="match status" value="1"/>
</dbReference>
<keyword evidence="8" id="KW-1185">Reference proteome</keyword>
<feature type="repeat" description="WD" evidence="3">
    <location>
        <begin position="1396"/>
        <end position="1439"/>
    </location>
</feature>
<dbReference type="InterPro" id="IPR036322">
    <property type="entry name" value="WD40_repeat_dom_sf"/>
</dbReference>
<dbReference type="PRINTS" id="PR00320">
    <property type="entry name" value="GPROTEINBRPT"/>
</dbReference>
<dbReference type="InterPro" id="IPR019775">
    <property type="entry name" value="WD40_repeat_CS"/>
</dbReference>
<dbReference type="InterPro" id="IPR018247">
    <property type="entry name" value="EF_Hand_1_Ca_BS"/>
</dbReference>
<evidence type="ECO:0000256" key="3">
    <source>
        <dbReference type="PROSITE-ProRule" id="PRU00221"/>
    </source>
</evidence>
<dbReference type="CDD" id="cd00200">
    <property type="entry name" value="WD40"/>
    <property type="match status" value="1"/>
</dbReference>
<evidence type="ECO:0000313" key="8">
    <source>
        <dbReference type="Proteomes" id="UP000815325"/>
    </source>
</evidence>
<evidence type="ECO:0000256" key="1">
    <source>
        <dbReference type="ARBA" id="ARBA00022574"/>
    </source>
</evidence>
<feature type="repeat" description="WD" evidence="3">
    <location>
        <begin position="1352"/>
        <end position="1388"/>
    </location>
</feature>
<dbReference type="InterPro" id="IPR001680">
    <property type="entry name" value="WD40_rpt"/>
</dbReference>
<keyword evidence="1 3" id="KW-0853">WD repeat</keyword>
<feature type="repeat" description="WD" evidence="3">
    <location>
        <begin position="1231"/>
        <end position="1270"/>
    </location>
</feature>
<keyword evidence="4" id="KW-0175">Coiled coil</keyword>
<dbReference type="Proteomes" id="UP000815325">
    <property type="component" value="Unassembled WGS sequence"/>
</dbReference>
<feature type="domain" description="Nephrocystin 3-like N-terminal" evidence="6">
    <location>
        <begin position="712"/>
        <end position="871"/>
    </location>
</feature>
<feature type="coiled-coil region" evidence="4">
    <location>
        <begin position="465"/>
        <end position="506"/>
    </location>
</feature>
<evidence type="ECO:0000313" key="7">
    <source>
        <dbReference type="EMBL" id="KAF5840146.1"/>
    </source>
</evidence>
<evidence type="ECO:0000256" key="4">
    <source>
        <dbReference type="SAM" id="Coils"/>
    </source>
</evidence>
<keyword evidence="2" id="KW-0677">Repeat</keyword>
<feature type="compositionally biased region" description="Low complexity" evidence="5">
    <location>
        <begin position="1664"/>
        <end position="1677"/>
    </location>
</feature>
<feature type="repeat" description="WD" evidence="3">
    <location>
        <begin position="1439"/>
        <end position="1480"/>
    </location>
</feature>
<dbReference type="PROSITE" id="PS00018">
    <property type="entry name" value="EF_HAND_1"/>
    <property type="match status" value="1"/>
</dbReference>
<evidence type="ECO:0000256" key="5">
    <source>
        <dbReference type="SAM" id="MobiDB-lite"/>
    </source>
</evidence>